<comment type="caution">
    <text evidence="2">The sequence shown here is derived from an EMBL/GenBank/DDBJ whole genome shotgun (WGS) entry which is preliminary data.</text>
</comment>
<gene>
    <name evidence="2" type="ORF">DVJ77_15275</name>
</gene>
<dbReference type="EMBL" id="QQAH01000014">
    <property type="protein sequence ID" value="RDD80816.1"/>
    <property type="molecule type" value="Genomic_DNA"/>
</dbReference>
<reference evidence="2 3" key="1">
    <citation type="submission" date="2018-07" db="EMBL/GenBank/DDBJ databases">
        <title>Dyella tabacisoli L4-6T, whole genome shotgun sequence.</title>
        <authorList>
            <person name="Zhou X.-K."/>
            <person name="Li W.-J."/>
            <person name="Duan Y.-Q."/>
        </authorList>
    </citation>
    <scope>NUCLEOTIDE SEQUENCE [LARGE SCALE GENOMIC DNA]</scope>
    <source>
        <strain evidence="2 3">L4-6</strain>
    </source>
</reference>
<evidence type="ECO:0000313" key="2">
    <source>
        <dbReference type="EMBL" id="RDD80816.1"/>
    </source>
</evidence>
<dbReference type="OrthoDB" id="6064856at2"/>
<accession>A0A369UJX0</accession>
<keyword evidence="3" id="KW-1185">Reference proteome</keyword>
<evidence type="ECO:0000313" key="3">
    <source>
        <dbReference type="Proteomes" id="UP000253782"/>
    </source>
</evidence>
<protein>
    <submittedName>
        <fullName evidence="2">Uncharacterized protein</fullName>
    </submittedName>
</protein>
<dbReference type="Proteomes" id="UP000253782">
    <property type="component" value="Unassembled WGS sequence"/>
</dbReference>
<organism evidence="2 3">
    <name type="scientific">Dyella tabacisoli</name>
    <dbReference type="NCBI Taxonomy" id="2282381"/>
    <lineage>
        <taxon>Bacteria</taxon>
        <taxon>Pseudomonadati</taxon>
        <taxon>Pseudomonadota</taxon>
        <taxon>Gammaproteobacteria</taxon>
        <taxon>Lysobacterales</taxon>
        <taxon>Rhodanobacteraceae</taxon>
        <taxon>Dyella</taxon>
    </lineage>
</organism>
<feature type="coiled-coil region" evidence="1">
    <location>
        <begin position="97"/>
        <end position="124"/>
    </location>
</feature>
<proteinExistence type="predicted"/>
<keyword evidence="1" id="KW-0175">Coiled coil</keyword>
<evidence type="ECO:0000256" key="1">
    <source>
        <dbReference type="SAM" id="Coils"/>
    </source>
</evidence>
<name>A0A369UJX0_9GAMM</name>
<dbReference type="AlphaFoldDB" id="A0A369UJX0"/>
<sequence length="141" mass="16273">MKAIEAEIKENEGIYPFNRGRLSIAEVCRRARVHEITMMGPTHKKTTLPMIKNWMENLGAIKGSRRIKTDVTRRSDEAKYKYVLIASQFQAMYQVEMPERDKEIEQLRGKVAELEAENLQLRAQNSESRVIRLPVGGRGNK</sequence>